<gene>
    <name evidence="1" type="ORF">ALC53_05086</name>
</gene>
<name>A0A151I435_9HYME</name>
<accession>A0A151I435</accession>
<reference evidence="1 2" key="1">
    <citation type="submission" date="2015-09" db="EMBL/GenBank/DDBJ databases">
        <title>Atta colombica WGS genome.</title>
        <authorList>
            <person name="Nygaard S."/>
            <person name="Hu H."/>
            <person name="Boomsma J."/>
            <person name="Zhang G."/>
        </authorList>
    </citation>
    <scope>NUCLEOTIDE SEQUENCE [LARGE SCALE GENOMIC DNA]</scope>
    <source>
        <strain evidence="1">Treedump-2</strain>
        <tissue evidence="1">Whole body</tissue>
    </source>
</reference>
<dbReference type="AlphaFoldDB" id="A0A151I435"/>
<keyword evidence="2" id="KW-1185">Reference proteome</keyword>
<dbReference type="EMBL" id="KQ976461">
    <property type="protein sequence ID" value="KYM84693.1"/>
    <property type="molecule type" value="Genomic_DNA"/>
</dbReference>
<dbReference type="Proteomes" id="UP000078540">
    <property type="component" value="Unassembled WGS sequence"/>
</dbReference>
<proteinExistence type="predicted"/>
<evidence type="ECO:0000313" key="2">
    <source>
        <dbReference type="Proteomes" id="UP000078540"/>
    </source>
</evidence>
<organism evidence="1 2">
    <name type="scientific">Atta colombica</name>
    <dbReference type="NCBI Taxonomy" id="520822"/>
    <lineage>
        <taxon>Eukaryota</taxon>
        <taxon>Metazoa</taxon>
        <taxon>Ecdysozoa</taxon>
        <taxon>Arthropoda</taxon>
        <taxon>Hexapoda</taxon>
        <taxon>Insecta</taxon>
        <taxon>Pterygota</taxon>
        <taxon>Neoptera</taxon>
        <taxon>Endopterygota</taxon>
        <taxon>Hymenoptera</taxon>
        <taxon>Apocrita</taxon>
        <taxon>Aculeata</taxon>
        <taxon>Formicoidea</taxon>
        <taxon>Formicidae</taxon>
        <taxon>Myrmicinae</taxon>
        <taxon>Atta</taxon>
    </lineage>
</organism>
<sequence>MTILLGALSLLAVVTQHPEKRRIGRSSGKIFRACHLFLFLFPFFADRRENLR</sequence>
<evidence type="ECO:0000313" key="1">
    <source>
        <dbReference type="EMBL" id="KYM84693.1"/>
    </source>
</evidence>
<protein>
    <submittedName>
        <fullName evidence="1">Uncharacterized protein</fullName>
    </submittedName>
</protein>